<proteinExistence type="predicted"/>
<name>A0A194AF62_9BACT</name>
<keyword evidence="2" id="KW-1185">Reference proteome</keyword>
<evidence type="ECO:0000313" key="1">
    <source>
        <dbReference type="EMBL" id="GAU07835.1"/>
    </source>
</evidence>
<dbReference type="EMBL" id="BDFE01000008">
    <property type="protein sequence ID" value="GAU07835.1"/>
    <property type="molecule type" value="Genomic_DNA"/>
</dbReference>
<reference evidence="2" key="1">
    <citation type="submission" date="2016-06" db="EMBL/GenBank/DDBJ databases">
        <title>Draft genome sequence of Desulfoplanes formicivorans strain Pf12B.</title>
        <authorList>
            <person name="Watanabe M."/>
            <person name="Kojima H."/>
            <person name="Fukui M."/>
        </authorList>
    </citation>
    <scope>NUCLEOTIDE SEQUENCE [LARGE SCALE GENOMIC DNA]</scope>
    <source>
        <strain evidence="2">Pf12B</strain>
    </source>
</reference>
<evidence type="ECO:0000313" key="2">
    <source>
        <dbReference type="Proteomes" id="UP000095200"/>
    </source>
</evidence>
<accession>A0A194AF62</accession>
<gene>
    <name evidence="1" type="ORF">DPF_0534</name>
</gene>
<sequence>MDASLQEMIKALTFKEVLFADEKRAAIDFGPVICVFEKHGDTWHTVGTSEHGATGLFYEDAKKVFADRAEVAQRL</sequence>
<protein>
    <submittedName>
        <fullName evidence="1">Uncharacterized protein</fullName>
    </submittedName>
</protein>
<organism evidence="1 2">
    <name type="scientific">Desulfoplanes formicivorans</name>
    <dbReference type="NCBI Taxonomy" id="1592317"/>
    <lineage>
        <taxon>Bacteria</taxon>
        <taxon>Pseudomonadati</taxon>
        <taxon>Thermodesulfobacteriota</taxon>
        <taxon>Desulfovibrionia</taxon>
        <taxon>Desulfovibrionales</taxon>
        <taxon>Desulfoplanaceae</taxon>
        <taxon>Desulfoplanes</taxon>
    </lineage>
</organism>
<dbReference type="STRING" id="1592317.DPF_0534"/>
<dbReference type="RefSeq" id="WP_176724145.1">
    <property type="nucleotide sequence ID" value="NZ_BDFE01000008.1"/>
</dbReference>
<comment type="caution">
    <text evidence="1">The sequence shown here is derived from an EMBL/GenBank/DDBJ whole genome shotgun (WGS) entry which is preliminary data.</text>
</comment>
<dbReference type="AlphaFoldDB" id="A0A194AF62"/>
<dbReference type="Proteomes" id="UP000095200">
    <property type="component" value="Unassembled WGS sequence"/>
</dbReference>